<reference evidence="21" key="2">
    <citation type="journal article" date="2016" name="Sci. Rep.">
        <title>Dictyocaulus viviparus genome, variome and transcriptome elucidate lungworm biology and support future intervention.</title>
        <authorList>
            <person name="McNulty S.N."/>
            <person name="Strube C."/>
            <person name="Rosa B.A."/>
            <person name="Martin J.C."/>
            <person name="Tyagi R."/>
            <person name="Choi Y.J."/>
            <person name="Wang Q."/>
            <person name="Hallsworth Pepin K."/>
            <person name="Zhang X."/>
            <person name="Ozersky P."/>
            <person name="Wilson R.K."/>
            <person name="Sternberg P.W."/>
            <person name="Gasser R.B."/>
            <person name="Mitreva M."/>
        </authorList>
    </citation>
    <scope>NUCLEOTIDE SEQUENCE [LARGE SCALE GENOMIC DNA]</scope>
    <source>
        <strain evidence="21">HannoverDv2000</strain>
    </source>
</reference>
<feature type="binding site" evidence="18">
    <location>
        <position position="345"/>
    </location>
    <ligand>
        <name>ATP</name>
        <dbReference type="ChEBI" id="CHEBI:30616"/>
    </ligand>
</feature>
<protein>
    <recommendedName>
        <fullName evidence="17">Folylpolyglutamate synthase</fullName>
        <ecNumber evidence="17">6.3.2.17</ecNumber>
    </recommendedName>
    <alternativeName>
        <fullName evidence="17">Folylpoly-gamma-glutamate synthetase</fullName>
    </alternativeName>
    <alternativeName>
        <fullName evidence="17">Tetrahydrofolylpolyglutamate synthase</fullName>
    </alternativeName>
</protein>
<comment type="subcellular location">
    <subcellularLocation>
        <location evidence="3">Cytoplasm</location>
    </subcellularLocation>
    <subcellularLocation>
        <location evidence="1">Mitochondrion inner membrane</location>
    </subcellularLocation>
    <subcellularLocation>
        <location evidence="2">Mitochondrion matrix</location>
    </subcellularLocation>
</comment>
<comment type="catalytic activity">
    <reaction evidence="16 17">
        <text>(6S)-5,6,7,8-tetrahydrofolyl-(gamma-L-Glu)(n) + L-glutamate + ATP = (6S)-5,6,7,8-tetrahydrofolyl-(gamma-L-Glu)(n+1) + ADP + phosphate + H(+)</text>
        <dbReference type="Rhea" id="RHEA:10580"/>
        <dbReference type="Rhea" id="RHEA-COMP:14738"/>
        <dbReference type="Rhea" id="RHEA-COMP:14740"/>
        <dbReference type="ChEBI" id="CHEBI:15378"/>
        <dbReference type="ChEBI" id="CHEBI:29985"/>
        <dbReference type="ChEBI" id="CHEBI:30616"/>
        <dbReference type="ChEBI" id="CHEBI:43474"/>
        <dbReference type="ChEBI" id="CHEBI:141005"/>
        <dbReference type="ChEBI" id="CHEBI:456216"/>
        <dbReference type="EC" id="6.3.2.17"/>
    </reaction>
</comment>
<keyword evidence="10 18" id="KW-0547">Nucleotide-binding</keyword>
<dbReference type="NCBIfam" id="TIGR01499">
    <property type="entry name" value="folC"/>
    <property type="match status" value="1"/>
</dbReference>
<feature type="binding site" evidence="19">
    <location>
        <position position="104"/>
    </location>
    <ligand>
        <name>Mg(2+)</name>
        <dbReference type="ChEBI" id="CHEBI:18420"/>
        <label>1</label>
    </ligand>
</feature>
<keyword evidence="6" id="KW-0963">Cytoplasm</keyword>
<keyword evidence="13 19" id="KW-0460">Magnesium</keyword>
<feature type="binding site" evidence="19">
    <location>
        <position position="172"/>
    </location>
    <ligand>
        <name>Mg(2+)</name>
        <dbReference type="ChEBI" id="CHEBI:18420"/>
        <label>1</label>
    </ligand>
</feature>
<evidence type="ECO:0000256" key="3">
    <source>
        <dbReference type="ARBA" id="ARBA00004496"/>
    </source>
</evidence>
<dbReference type="PROSITE" id="PS01012">
    <property type="entry name" value="FOLYLPOLYGLU_SYNT_2"/>
    <property type="match status" value="1"/>
</dbReference>
<evidence type="ECO:0000256" key="4">
    <source>
        <dbReference type="ARBA" id="ARBA00005150"/>
    </source>
</evidence>
<dbReference type="InterPro" id="IPR023600">
    <property type="entry name" value="Folylpolyglutamate_synth_euk"/>
</dbReference>
<comment type="pathway">
    <text evidence="4 17">Cofactor biosynthesis; tetrahydrofolylpolyglutamate biosynthesis.</text>
</comment>
<evidence type="ECO:0000256" key="10">
    <source>
        <dbReference type="ARBA" id="ARBA00022741"/>
    </source>
</evidence>
<dbReference type="InterPro" id="IPR001645">
    <property type="entry name" value="Folylpolyglutamate_synth"/>
</dbReference>
<dbReference type="SUPFAM" id="SSF53244">
    <property type="entry name" value="MurD-like peptide ligases, peptide-binding domain"/>
    <property type="match status" value="1"/>
</dbReference>
<dbReference type="InterPro" id="IPR036615">
    <property type="entry name" value="Mur_ligase_C_dom_sf"/>
</dbReference>
<evidence type="ECO:0000256" key="17">
    <source>
        <dbReference type="PIRNR" id="PIRNR038895"/>
    </source>
</evidence>
<dbReference type="InterPro" id="IPR018109">
    <property type="entry name" value="Folylpolyglutamate_synth_CS"/>
</dbReference>
<gene>
    <name evidence="20" type="ORF">DICVIV_02005</name>
</gene>
<evidence type="ECO:0000256" key="6">
    <source>
        <dbReference type="ARBA" id="ARBA00022490"/>
    </source>
</evidence>
<keyword evidence="12 18" id="KW-0067">ATP-binding</keyword>
<proteinExistence type="inferred from homology"/>
<dbReference type="GO" id="GO:0005524">
    <property type="term" value="F:ATP binding"/>
    <property type="evidence" value="ECO:0007669"/>
    <property type="project" value="UniProtKB-KW"/>
</dbReference>
<keyword evidence="8 17" id="KW-0436">Ligase</keyword>
<evidence type="ECO:0000256" key="8">
    <source>
        <dbReference type="ARBA" id="ARBA00022598"/>
    </source>
</evidence>
<keyword evidence="21" id="KW-1185">Reference proteome</keyword>
<dbReference type="STRING" id="29172.A0A0D8Y770"/>
<evidence type="ECO:0000256" key="1">
    <source>
        <dbReference type="ARBA" id="ARBA00004273"/>
    </source>
</evidence>
<dbReference type="OrthoDB" id="5212574at2759"/>
<accession>A0A0D8Y770</accession>
<keyword evidence="14" id="KW-0496">Mitochondrion</keyword>
<evidence type="ECO:0000313" key="20">
    <source>
        <dbReference type="EMBL" id="KJH51814.1"/>
    </source>
</evidence>
<dbReference type="Proteomes" id="UP000053766">
    <property type="component" value="Unassembled WGS sequence"/>
</dbReference>
<evidence type="ECO:0000313" key="21">
    <source>
        <dbReference type="Proteomes" id="UP000053766"/>
    </source>
</evidence>
<dbReference type="EMBL" id="KN716176">
    <property type="protein sequence ID" value="KJH51814.1"/>
    <property type="molecule type" value="Genomic_DNA"/>
</dbReference>
<keyword evidence="7 17" id="KW-0554">One-carbon metabolism</keyword>
<dbReference type="Gene3D" id="3.40.1190.10">
    <property type="entry name" value="Mur-like, catalytic domain"/>
    <property type="match status" value="1"/>
</dbReference>
<dbReference type="GO" id="GO:0005743">
    <property type="term" value="C:mitochondrial inner membrane"/>
    <property type="evidence" value="ECO:0007669"/>
    <property type="project" value="UniProtKB-SubCell"/>
</dbReference>
<evidence type="ECO:0000256" key="15">
    <source>
        <dbReference type="ARBA" id="ARBA00023136"/>
    </source>
</evidence>
<evidence type="ECO:0000256" key="14">
    <source>
        <dbReference type="ARBA" id="ARBA00023128"/>
    </source>
</evidence>
<sequence>MSMALNHTIVTEETQSPYESAIFHLNTLQSNAALLQRLREKRDLFQNANVPDTVTKLRNSGIKLSALDRLNVIHVSGTKGKGSTCAFVESILRKTGFRTGLYTSPHLVHARERIRINGAPISEALFAKHFFILYNNLKKHESENGMPAYFKFLTLLSFHIFLEECVDVAIIEVGIGGEYDSTNIVMHPVVCGITTIDADHISLLGSTLPEIAWHKAGIMKNNAPVIVSPSSNDVLSVMNSRALERGAQLSIAPSYHSYSFVKANVSPGIAGEHQKCNISLALQLARTWLKRMGYEPFIFPDATENIWQVGEAYNVPMSMIEAIESCHWPGRCQIVVTQRVRYCLDGAHTPKSIEMCSNWYGDVLENDSTRKRVLMFQCTADRNPSTLLPYLTKHSFDYAVFCPTSLKVSSDMKSDLINLNQCEADQGNRCNQCAQTWKEIGSGKPFVFDCITTTIQWIEQQSHLENLDVLVTGSLHLVGGVLSLIDPTNI</sequence>
<dbReference type="PROSITE" id="PS01011">
    <property type="entry name" value="FOLYLPOLYGLU_SYNT_1"/>
    <property type="match status" value="1"/>
</dbReference>
<evidence type="ECO:0000256" key="18">
    <source>
        <dbReference type="PIRSR" id="PIRSR038895-1"/>
    </source>
</evidence>
<evidence type="ECO:0000256" key="5">
    <source>
        <dbReference type="ARBA" id="ARBA00008276"/>
    </source>
</evidence>
<dbReference type="GO" id="GO:0046872">
    <property type="term" value="F:metal ion binding"/>
    <property type="evidence" value="ECO:0007669"/>
    <property type="project" value="UniProtKB-KW"/>
</dbReference>
<keyword evidence="15" id="KW-0472">Membrane</keyword>
<dbReference type="AlphaFoldDB" id="A0A0D8Y770"/>
<evidence type="ECO:0000256" key="16">
    <source>
        <dbReference type="ARBA" id="ARBA00047493"/>
    </source>
</evidence>
<dbReference type="Gene3D" id="3.90.190.20">
    <property type="entry name" value="Mur ligase, C-terminal domain"/>
    <property type="match status" value="1"/>
</dbReference>
<dbReference type="PANTHER" id="PTHR11136">
    <property type="entry name" value="FOLYLPOLYGLUTAMATE SYNTHASE-RELATED"/>
    <property type="match status" value="1"/>
</dbReference>
<dbReference type="GO" id="GO:0005829">
    <property type="term" value="C:cytosol"/>
    <property type="evidence" value="ECO:0007669"/>
    <property type="project" value="TreeGrafter"/>
</dbReference>
<evidence type="ECO:0000256" key="9">
    <source>
        <dbReference type="ARBA" id="ARBA00022723"/>
    </source>
</evidence>
<keyword evidence="9 19" id="KW-0479">Metal-binding</keyword>
<feature type="binding site" evidence="19">
    <location>
        <position position="200"/>
    </location>
    <ligand>
        <name>Mg(2+)</name>
        <dbReference type="ChEBI" id="CHEBI:18420"/>
        <label>1</label>
    </ligand>
</feature>
<evidence type="ECO:0000256" key="19">
    <source>
        <dbReference type="PIRSR" id="PIRSR038895-2"/>
    </source>
</evidence>
<evidence type="ECO:0000256" key="7">
    <source>
        <dbReference type="ARBA" id="ARBA00022563"/>
    </source>
</evidence>
<comment type="function">
    <text evidence="17">Catalyzes conversion of folates to polyglutamate derivatives allowing concentration of folate compounds in the cell and the intracellular retention of these cofactors, which are important substrates for most of the folate-dependent enzymes that are involved in one-carbon transfer reactions involved in purine, pyrimidine and amino acid synthesis.</text>
</comment>
<comment type="cofactor">
    <cofactor evidence="17">
        <name>a monovalent cation</name>
        <dbReference type="ChEBI" id="CHEBI:60242"/>
    </cofactor>
    <text evidence="17">A monovalent cation.</text>
</comment>
<dbReference type="SUPFAM" id="SSF53623">
    <property type="entry name" value="MurD-like peptide ligases, catalytic domain"/>
    <property type="match status" value="1"/>
</dbReference>
<evidence type="ECO:0000256" key="11">
    <source>
        <dbReference type="ARBA" id="ARBA00022792"/>
    </source>
</evidence>
<dbReference type="GO" id="GO:0006730">
    <property type="term" value="P:one-carbon metabolic process"/>
    <property type="evidence" value="ECO:0007669"/>
    <property type="project" value="UniProtKB-KW"/>
</dbReference>
<name>A0A0D8Y770_DICVI</name>
<dbReference type="GO" id="GO:0004326">
    <property type="term" value="F:tetrahydrofolylpolyglutamate synthase activity"/>
    <property type="evidence" value="ECO:0007669"/>
    <property type="project" value="UniProtKB-EC"/>
</dbReference>
<comment type="similarity">
    <text evidence="5 17">Belongs to the folylpolyglutamate synthase family.</text>
</comment>
<dbReference type="PANTHER" id="PTHR11136:SF5">
    <property type="entry name" value="FOLYLPOLYGLUTAMATE SYNTHASE, MITOCHONDRIAL"/>
    <property type="match status" value="1"/>
</dbReference>
<dbReference type="InterPro" id="IPR036565">
    <property type="entry name" value="Mur-like_cat_sf"/>
</dbReference>
<dbReference type="GO" id="GO:0005759">
    <property type="term" value="C:mitochondrial matrix"/>
    <property type="evidence" value="ECO:0007669"/>
    <property type="project" value="UniProtKB-SubCell"/>
</dbReference>
<dbReference type="UniPathway" id="UPA00850"/>
<reference evidence="20 21" key="1">
    <citation type="submission" date="2013-11" db="EMBL/GenBank/DDBJ databases">
        <title>Draft genome of the bovine lungworm Dictyocaulus viviparus.</title>
        <authorList>
            <person name="Mitreva M."/>
        </authorList>
    </citation>
    <scope>NUCLEOTIDE SEQUENCE [LARGE SCALE GENOMIC DNA]</scope>
    <source>
        <strain evidence="20 21">HannoverDv2000</strain>
    </source>
</reference>
<keyword evidence="11" id="KW-0999">Mitochondrion inner membrane</keyword>
<dbReference type="EC" id="6.3.2.17" evidence="17"/>
<feature type="binding site" evidence="18">
    <location>
        <position position="331"/>
    </location>
    <ligand>
        <name>ATP</name>
        <dbReference type="ChEBI" id="CHEBI:30616"/>
    </ligand>
</feature>
<evidence type="ECO:0000256" key="13">
    <source>
        <dbReference type="ARBA" id="ARBA00022842"/>
    </source>
</evidence>
<dbReference type="PIRSF" id="PIRSF038895">
    <property type="entry name" value="FPGS"/>
    <property type="match status" value="1"/>
</dbReference>
<evidence type="ECO:0000256" key="2">
    <source>
        <dbReference type="ARBA" id="ARBA00004305"/>
    </source>
</evidence>
<evidence type="ECO:0000256" key="12">
    <source>
        <dbReference type="ARBA" id="ARBA00022840"/>
    </source>
</evidence>
<organism evidence="20 21">
    <name type="scientific">Dictyocaulus viviparus</name>
    <name type="common">Bovine lungworm</name>
    <dbReference type="NCBI Taxonomy" id="29172"/>
    <lineage>
        <taxon>Eukaryota</taxon>
        <taxon>Metazoa</taxon>
        <taxon>Ecdysozoa</taxon>
        <taxon>Nematoda</taxon>
        <taxon>Chromadorea</taxon>
        <taxon>Rhabditida</taxon>
        <taxon>Rhabditina</taxon>
        <taxon>Rhabditomorpha</taxon>
        <taxon>Strongyloidea</taxon>
        <taxon>Metastrongylidae</taxon>
        <taxon>Dictyocaulus</taxon>
    </lineage>
</organism>